<proteinExistence type="predicted"/>
<reference evidence="2 3" key="1">
    <citation type="journal article" date="2020" name="Mol. Plant">
        <title>The Chromosome-Based Rubber Tree Genome Provides New Insights into Spurge Genome Evolution and Rubber Biosynthesis.</title>
        <authorList>
            <person name="Liu J."/>
            <person name="Shi C."/>
            <person name="Shi C.C."/>
            <person name="Li W."/>
            <person name="Zhang Q.J."/>
            <person name="Zhang Y."/>
            <person name="Li K."/>
            <person name="Lu H.F."/>
            <person name="Shi C."/>
            <person name="Zhu S.T."/>
            <person name="Xiao Z.Y."/>
            <person name="Nan H."/>
            <person name="Yue Y."/>
            <person name="Zhu X.G."/>
            <person name="Wu Y."/>
            <person name="Hong X.N."/>
            <person name="Fan G.Y."/>
            <person name="Tong Y."/>
            <person name="Zhang D."/>
            <person name="Mao C.L."/>
            <person name="Liu Y.L."/>
            <person name="Hao S.J."/>
            <person name="Liu W.Q."/>
            <person name="Lv M.Q."/>
            <person name="Zhang H.B."/>
            <person name="Liu Y."/>
            <person name="Hu-Tang G.R."/>
            <person name="Wang J.P."/>
            <person name="Wang J.H."/>
            <person name="Sun Y.H."/>
            <person name="Ni S.B."/>
            <person name="Chen W.B."/>
            <person name="Zhang X.C."/>
            <person name="Jiao Y.N."/>
            <person name="Eichler E.E."/>
            <person name="Li G.H."/>
            <person name="Liu X."/>
            <person name="Gao L.Z."/>
        </authorList>
    </citation>
    <scope>NUCLEOTIDE SEQUENCE [LARGE SCALE GENOMIC DNA]</scope>
    <source>
        <strain evidence="3">cv. GT1</strain>
        <tissue evidence="2">Leaf</tissue>
    </source>
</reference>
<sequence>MTLAKAIERELQMTMLTKESKKGGGRGQQEYGLGRSNGPTYSKNQHSQQKSTYFAQGANKERKENQNLEKPNSKILQLPAPPEGSTNKGNDEEVLEDIKPEIGKDTTIEGLQEGHFKQLELLLYSVRGIFGPKTMKFQGCLHGQEVTIMIDSGVSHNFIANNLVTKLELQVTQTPPFGVRLGDGHRTKSSRLCARFQLELDDFTLSSDYYIFPLSGIDLILGVAWLAILGDVKVN</sequence>
<dbReference type="Pfam" id="PF08284">
    <property type="entry name" value="RVP_2"/>
    <property type="match status" value="1"/>
</dbReference>
<dbReference type="InterPro" id="IPR021109">
    <property type="entry name" value="Peptidase_aspartic_dom_sf"/>
</dbReference>
<accession>A0A6A6KD33</accession>
<evidence type="ECO:0000313" key="2">
    <source>
        <dbReference type="EMBL" id="KAF2286334.1"/>
    </source>
</evidence>
<feature type="compositionally biased region" description="Polar residues" evidence="1">
    <location>
        <begin position="37"/>
        <end position="54"/>
    </location>
</feature>
<comment type="caution">
    <text evidence="2">The sequence shown here is derived from an EMBL/GenBank/DDBJ whole genome shotgun (WGS) entry which is preliminary data.</text>
</comment>
<organism evidence="2 3">
    <name type="scientific">Hevea brasiliensis</name>
    <name type="common">Para rubber tree</name>
    <name type="synonym">Siphonia brasiliensis</name>
    <dbReference type="NCBI Taxonomy" id="3981"/>
    <lineage>
        <taxon>Eukaryota</taxon>
        <taxon>Viridiplantae</taxon>
        <taxon>Streptophyta</taxon>
        <taxon>Embryophyta</taxon>
        <taxon>Tracheophyta</taxon>
        <taxon>Spermatophyta</taxon>
        <taxon>Magnoliopsida</taxon>
        <taxon>eudicotyledons</taxon>
        <taxon>Gunneridae</taxon>
        <taxon>Pentapetalae</taxon>
        <taxon>rosids</taxon>
        <taxon>fabids</taxon>
        <taxon>Malpighiales</taxon>
        <taxon>Euphorbiaceae</taxon>
        <taxon>Crotonoideae</taxon>
        <taxon>Micrandreae</taxon>
        <taxon>Hevea</taxon>
    </lineage>
</organism>
<gene>
    <name evidence="2" type="ORF">GH714_014326</name>
</gene>
<dbReference type="Proteomes" id="UP000467840">
    <property type="component" value="Chromosome 3"/>
</dbReference>
<dbReference type="Gene3D" id="2.40.70.10">
    <property type="entry name" value="Acid Proteases"/>
    <property type="match status" value="1"/>
</dbReference>
<name>A0A6A6KD33_HEVBR</name>
<feature type="compositionally biased region" description="Basic and acidic residues" evidence="1">
    <location>
        <begin position="1"/>
        <end position="11"/>
    </location>
</feature>
<evidence type="ECO:0000313" key="3">
    <source>
        <dbReference type="Proteomes" id="UP000467840"/>
    </source>
</evidence>
<evidence type="ECO:0000256" key="1">
    <source>
        <dbReference type="SAM" id="MobiDB-lite"/>
    </source>
</evidence>
<keyword evidence="3" id="KW-1185">Reference proteome</keyword>
<dbReference type="SUPFAM" id="SSF50630">
    <property type="entry name" value="Acid proteases"/>
    <property type="match status" value="1"/>
</dbReference>
<dbReference type="AlphaFoldDB" id="A0A6A6KD33"/>
<dbReference type="EMBL" id="JAAGAX010000017">
    <property type="protein sequence ID" value="KAF2286334.1"/>
    <property type="molecule type" value="Genomic_DNA"/>
</dbReference>
<protein>
    <submittedName>
        <fullName evidence="2">Uncharacterized protein</fullName>
    </submittedName>
</protein>
<dbReference type="CDD" id="cd00303">
    <property type="entry name" value="retropepsin_like"/>
    <property type="match status" value="1"/>
</dbReference>
<feature type="region of interest" description="Disordered" evidence="1">
    <location>
        <begin position="1"/>
        <end position="92"/>
    </location>
</feature>